<evidence type="ECO:0000313" key="3">
    <source>
        <dbReference type="Proteomes" id="UP001500393"/>
    </source>
</evidence>
<protein>
    <recommendedName>
        <fullName evidence="4">Vitamin K epoxide reductase family protein</fullName>
    </recommendedName>
</protein>
<dbReference type="Proteomes" id="UP001500393">
    <property type="component" value="Unassembled WGS sequence"/>
</dbReference>
<dbReference type="EMBL" id="BAAAOS010000049">
    <property type="protein sequence ID" value="GAA1601669.1"/>
    <property type="molecule type" value="Genomic_DNA"/>
</dbReference>
<keyword evidence="3" id="KW-1185">Reference proteome</keyword>
<sequence>MGRVVLDGRRRQALVFGLMVVGVVLALTCLNAQAELVRRRRAACDGSMPLPTTAYVLGGIGLFVGLLALVLLLRWFGHSRQLIAFILFATAVAGVIFQIFVLITAIQADTSVTPVCGSRLPG</sequence>
<comment type="caution">
    <text evidence="2">The sequence shown here is derived from an EMBL/GenBank/DDBJ whole genome shotgun (WGS) entry which is preliminary data.</text>
</comment>
<feature type="transmembrane region" description="Helical" evidence="1">
    <location>
        <begin position="82"/>
        <end position="106"/>
    </location>
</feature>
<keyword evidence="1" id="KW-0472">Membrane</keyword>
<proteinExistence type="predicted"/>
<name>A0ABN2ECB8_9ACTN</name>
<reference evidence="2 3" key="1">
    <citation type="journal article" date="2019" name="Int. J. Syst. Evol. Microbiol.">
        <title>The Global Catalogue of Microorganisms (GCM) 10K type strain sequencing project: providing services to taxonomists for standard genome sequencing and annotation.</title>
        <authorList>
            <consortium name="The Broad Institute Genomics Platform"/>
            <consortium name="The Broad Institute Genome Sequencing Center for Infectious Disease"/>
            <person name="Wu L."/>
            <person name="Ma J."/>
        </authorList>
    </citation>
    <scope>NUCLEOTIDE SEQUENCE [LARGE SCALE GENOMIC DNA]</scope>
    <source>
        <strain evidence="2 3">JCM 14969</strain>
    </source>
</reference>
<evidence type="ECO:0000313" key="2">
    <source>
        <dbReference type="EMBL" id="GAA1601669.1"/>
    </source>
</evidence>
<dbReference type="RefSeq" id="WP_344220546.1">
    <property type="nucleotide sequence ID" value="NZ_BAAAOS010000049.1"/>
</dbReference>
<keyword evidence="1" id="KW-0812">Transmembrane</keyword>
<accession>A0ABN2ECB8</accession>
<feature type="transmembrane region" description="Helical" evidence="1">
    <location>
        <begin position="12"/>
        <end position="34"/>
    </location>
</feature>
<keyword evidence="1" id="KW-1133">Transmembrane helix</keyword>
<gene>
    <name evidence="2" type="ORF">GCM10009789_64850</name>
</gene>
<evidence type="ECO:0008006" key="4">
    <source>
        <dbReference type="Google" id="ProtNLM"/>
    </source>
</evidence>
<evidence type="ECO:0000256" key="1">
    <source>
        <dbReference type="SAM" id="Phobius"/>
    </source>
</evidence>
<organism evidence="2 3">
    <name type="scientific">Kribbella sancticallisti</name>
    <dbReference type="NCBI Taxonomy" id="460087"/>
    <lineage>
        <taxon>Bacteria</taxon>
        <taxon>Bacillati</taxon>
        <taxon>Actinomycetota</taxon>
        <taxon>Actinomycetes</taxon>
        <taxon>Propionibacteriales</taxon>
        <taxon>Kribbellaceae</taxon>
        <taxon>Kribbella</taxon>
    </lineage>
</organism>
<feature type="transmembrane region" description="Helical" evidence="1">
    <location>
        <begin position="54"/>
        <end position="75"/>
    </location>
</feature>